<dbReference type="EMBL" id="WEIA01000006">
    <property type="protein sequence ID" value="NLR22024.1"/>
    <property type="molecule type" value="Genomic_DNA"/>
</dbReference>
<evidence type="ECO:0000313" key="4">
    <source>
        <dbReference type="Proteomes" id="UP000646877"/>
    </source>
</evidence>
<evidence type="ECO:0000313" key="3">
    <source>
        <dbReference type="EMBL" id="WOX28560.1"/>
    </source>
</evidence>
<dbReference type="Proteomes" id="UP001304419">
    <property type="component" value="Chromosome 1"/>
</dbReference>
<evidence type="ECO:0000313" key="2">
    <source>
        <dbReference type="EMBL" id="NLR22024.1"/>
    </source>
</evidence>
<organism evidence="2 4">
    <name type="scientific">Pseudoalteromonas maricaloris</name>
    <dbReference type="NCBI Taxonomy" id="184924"/>
    <lineage>
        <taxon>Bacteria</taxon>
        <taxon>Pseudomonadati</taxon>
        <taxon>Pseudomonadota</taxon>
        <taxon>Gammaproteobacteria</taxon>
        <taxon>Alteromonadales</taxon>
        <taxon>Pseudoalteromonadaceae</taxon>
        <taxon>Pseudoalteromonas</taxon>
    </lineage>
</organism>
<dbReference type="Proteomes" id="UP000646877">
    <property type="component" value="Unassembled WGS sequence"/>
</dbReference>
<dbReference type="InterPro" id="IPR019734">
    <property type="entry name" value="TPR_rpt"/>
</dbReference>
<keyword evidence="5" id="KW-1185">Reference proteome</keyword>
<feature type="repeat" description="TPR" evidence="1">
    <location>
        <begin position="335"/>
        <end position="368"/>
    </location>
</feature>
<dbReference type="InterPro" id="IPR011990">
    <property type="entry name" value="TPR-like_helical_dom_sf"/>
</dbReference>
<accession>A0A8I2KLU5</accession>
<dbReference type="Gene3D" id="1.25.40.10">
    <property type="entry name" value="Tetratricopeptide repeat domain"/>
    <property type="match status" value="2"/>
</dbReference>
<reference evidence="2" key="1">
    <citation type="submission" date="2019-10" db="EMBL/GenBank/DDBJ databases">
        <authorList>
            <person name="Paulsen S."/>
        </authorList>
    </citation>
    <scope>NUCLEOTIDE SEQUENCE</scope>
    <source>
        <strain evidence="2">LMG 19692</strain>
    </source>
</reference>
<dbReference type="AlphaFoldDB" id="A0A8I2KLU5"/>
<dbReference type="EMBL" id="CP137578">
    <property type="protein sequence ID" value="WOX28560.1"/>
    <property type="molecule type" value="Genomic_DNA"/>
</dbReference>
<keyword evidence="1" id="KW-0802">TPR repeat</keyword>
<dbReference type="SUPFAM" id="SSF48452">
    <property type="entry name" value="TPR-like"/>
    <property type="match status" value="1"/>
</dbReference>
<sequence>MKWLLIILTSIGLSGCNSTHTTTADTKQKVDVTSLFNHSLFTLKPVQTEAEIFALPESEQQAAISFFGKYADANMRDDQVLGRFLDAKLDNFSYDGETLTATEATLNRAGNCISLAVLTQAYANVLGIKTSYAKVDSYPMFRKHEKFIITSSHFKTKLFANRATEGGENEQQTLIKGTVVDYFPDQDSVFSGNAQYEDLVAKFYTNLAVSALLEADYDLSYSLLSAALKYAPRDAEAINTAALLHKHVGDINSAKQIYGYAFNNHLTSTNLLLNYLNYVPKDQTVLKNMIQTELDRSPASPFDTLSLASSYIEQQRYKKAKKLIEPLLLNYHYLPEVYVELGKIAYLEQRYQTASEYFEQAVNKSREQYKKDLYIAKQKMLNHLLVRNEDIK</sequence>
<gene>
    <name evidence="2" type="ORF">F9Y85_11965</name>
    <name evidence="3" type="ORF">R5H13_18390</name>
</gene>
<dbReference type="SMART" id="SM00028">
    <property type="entry name" value="TPR"/>
    <property type="match status" value="2"/>
</dbReference>
<name>A0A8I2KLU5_9GAMM</name>
<dbReference type="RefSeq" id="WP_130127168.1">
    <property type="nucleotide sequence ID" value="NZ_CBCSDF010000016.1"/>
</dbReference>
<reference evidence="3 5" key="2">
    <citation type="submission" date="2023-10" db="EMBL/GenBank/DDBJ databases">
        <title>To unveil natural product biosynthetic capacity in Pseudoalteromonas.</title>
        <authorList>
            <person name="Wang J."/>
        </authorList>
    </citation>
    <scope>NUCLEOTIDE SEQUENCE [LARGE SCALE GENOMIC DNA]</scope>
    <source>
        <strain evidence="3 5">DSM 15914</strain>
    </source>
</reference>
<proteinExistence type="predicted"/>
<evidence type="ECO:0000313" key="5">
    <source>
        <dbReference type="Proteomes" id="UP001304419"/>
    </source>
</evidence>
<dbReference type="PROSITE" id="PS50005">
    <property type="entry name" value="TPR"/>
    <property type="match status" value="1"/>
</dbReference>
<protein>
    <submittedName>
        <fullName evidence="2">Uncharacterized protein</fullName>
    </submittedName>
</protein>
<dbReference type="PROSITE" id="PS51257">
    <property type="entry name" value="PROKAR_LIPOPROTEIN"/>
    <property type="match status" value="1"/>
</dbReference>
<evidence type="ECO:0000256" key="1">
    <source>
        <dbReference type="PROSITE-ProRule" id="PRU00339"/>
    </source>
</evidence>